<keyword evidence="1" id="KW-0238">DNA-binding</keyword>
<dbReference type="InterPro" id="IPR010982">
    <property type="entry name" value="Lambda_DNA-bd_dom_sf"/>
</dbReference>
<dbReference type="PANTHER" id="PTHR46797">
    <property type="entry name" value="HTH-TYPE TRANSCRIPTIONAL REGULATOR"/>
    <property type="match status" value="1"/>
</dbReference>
<proteinExistence type="predicted"/>
<dbReference type="Gene3D" id="1.10.260.40">
    <property type="entry name" value="lambda repressor-like DNA-binding domains"/>
    <property type="match status" value="1"/>
</dbReference>
<evidence type="ECO:0000256" key="1">
    <source>
        <dbReference type="ARBA" id="ARBA00023125"/>
    </source>
</evidence>
<evidence type="ECO:0000313" key="3">
    <source>
        <dbReference type="EMBL" id="MEB4798402.1"/>
    </source>
</evidence>
<dbReference type="PANTHER" id="PTHR46797:SF24">
    <property type="entry name" value="DNA-BINDING PHAGE PROTEIN"/>
    <property type="match status" value="1"/>
</dbReference>
<feature type="domain" description="HTH cro/C1-type" evidence="2">
    <location>
        <begin position="15"/>
        <end position="69"/>
    </location>
</feature>
<reference evidence="3 4" key="1">
    <citation type="submission" date="2023-03" db="EMBL/GenBank/DDBJ databases">
        <title>Bacillus Genome Sequencing.</title>
        <authorList>
            <person name="Dunlap C."/>
        </authorList>
    </citation>
    <scope>NUCLEOTIDE SEQUENCE [LARGE SCALE GENOMIC DNA]</scope>
    <source>
        <strain evidence="3 4">NRS-1351</strain>
    </source>
</reference>
<comment type="caution">
    <text evidence="3">The sequence shown here is derived from an EMBL/GenBank/DDBJ whole genome shotgun (WGS) entry which is preliminary data.</text>
</comment>
<dbReference type="CDD" id="cd00093">
    <property type="entry name" value="HTH_XRE"/>
    <property type="match status" value="1"/>
</dbReference>
<evidence type="ECO:0000259" key="2">
    <source>
        <dbReference type="PROSITE" id="PS50943"/>
    </source>
</evidence>
<gene>
    <name evidence="3" type="ORF">P5G65_31300</name>
</gene>
<name>A0ABU6DKU6_9BACL</name>
<dbReference type="SUPFAM" id="SSF47413">
    <property type="entry name" value="lambda repressor-like DNA-binding domains"/>
    <property type="match status" value="1"/>
</dbReference>
<dbReference type="PROSITE" id="PS50943">
    <property type="entry name" value="HTH_CROC1"/>
    <property type="match status" value="1"/>
</dbReference>
<dbReference type="Proteomes" id="UP001355653">
    <property type="component" value="Unassembled WGS sequence"/>
</dbReference>
<protein>
    <submittedName>
        <fullName evidence="3">Helix-turn-helix transcriptional regulator</fullName>
    </submittedName>
</protein>
<accession>A0ABU6DKU6</accession>
<organism evidence="3 4">
    <name type="scientific">Paenibacillus chondroitinus</name>
    <dbReference type="NCBI Taxonomy" id="59842"/>
    <lineage>
        <taxon>Bacteria</taxon>
        <taxon>Bacillati</taxon>
        <taxon>Bacillota</taxon>
        <taxon>Bacilli</taxon>
        <taxon>Bacillales</taxon>
        <taxon>Paenibacillaceae</taxon>
        <taxon>Paenibacillus</taxon>
    </lineage>
</organism>
<dbReference type="SMART" id="SM00530">
    <property type="entry name" value="HTH_XRE"/>
    <property type="match status" value="1"/>
</dbReference>
<dbReference type="EMBL" id="JAROBY010000075">
    <property type="protein sequence ID" value="MEB4798402.1"/>
    <property type="molecule type" value="Genomic_DNA"/>
</dbReference>
<dbReference type="InterPro" id="IPR001387">
    <property type="entry name" value="Cro/C1-type_HTH"/>
</dbReference>
<evidence type="ECO:0000313" key="4">
    <source>
        <dbReference type="Proteomes" id="UP001355653"/>
    </source>
</evidence>
<keyword evidence="4" id="KW-1185">Reference proteome</keyword>
<dbReference type="RefSeq" id="WP_127451248.1">
    <property type="nucleotide sequence ID" value="NZ_JAROBY010000075.1"/>
</dbReference>
<dbReference type="InterPro" id="IPR050807">
    <property type="entry name" value="TransReg_Diox_bact_type"/>
</dbReference>
<dbReference type="Pfam" id="PF01381">
    <property type="entry name" value="HTH_3"/>
    <property type="match status" value="1"/>
</dbReference>
<sequence length="125" mass="14408">MSNIPNLRVVIGEKIRDYRKTKGLTQTELGNLANMKQTYLGDVERGTRNISLESLEKIMEALEIEPSDLFDFRLVNVERGTDTALLSALQTHYDFLKTRDVEDVQMIHRIARDVLESMDKKLPNK</sequence>